<sequence>MINLLKKYSLLPFKTRTLSNGKKIKIYNNGNLKTVKMKTKEPIVLIIFKSITITFFIICVLIALYDLAIKILKHYQ</sequence>
<keyword evidence="3" id="KW-1185">Reference proteome</keyword>
<reference evidence="2 3" key="1">
    <citation type="journal article" date="2015" name="Stand. Genomic Sci.">
        <title>Complete genome sequences of bacteriophages P12002L and P12002S, two lytic phages that infect a marine Polaribacter strain.</title>
        <authorList>
            <person name="Kang I."/>
            <person name="Jang H."/>
            <person name="Cho J.-C."/>
        </authorList>
    </citation>
    <scope>NUCLEOTIDE SEQUENCE [LARGE SCALE GENOMIC DNA]</scope>
</reference>
<keyword evidence="1" id="KW-0812">Transmembrane</keyword>
<evidence type="ECO:0000256" key="1">
    <source>
        <dbReference type="SAM" id="Phobius"/>
    </source>
</evidence>
<feature type="transmembrane region" description="Helical" evidence="1">
    <location>
        <begin position="43"/>
        <end position="65"/>
    </location>
</feature>
<dbReference type="KEGG" id="vg:26623051"/>
<dbReference type="EMBL" id="KR136260">
    <property type="protein sequence ID" value="AKG94337.1"/>
    <property type="molecule type" value="Genomic_DNA"/>
</dbReference>
<dbReference type="Proteomes" id="UP000204416">
    <property type="component" value="Segment"/>
</dbReference>
<name>A0A0F7IJS6_9CAUD</name>
<accession>A0A0F7IJS6</accession>
<gene>
    <name evidence="2" type="ORF">P12002S_0081</name>
</gene>
<proteinExistence type="predicted"/>
<protein>
    <submittedName>
        <fullName evidence="2">Uncharacterized protein</fullName>
    </submittedName>
</protein>
<dbReference type="GeneID" id="26623051"/>
<organism evidence="2 3">
    <name type="scientific">Polaribacter phage P12002S</name>
    <dbReference type="NCBI Taxonomy" id="1647387"/>
    <lineage>
        <taxon>Viruses</taxon>
        <taxon>Duplodnaviria</taxon>
        <taxon>Heunggongvirae</taxon>
        <taxon>Uroviricota</taxon>
        <taxon>Caudoviricetes</taxon>
        <taxon>Incheonvirus</taxon>
        <taxon>Incheonvirus P12002S</taxon>
    </lineage>
</organism>
<evidence type="ECO:0000313" key="2">
    <source>
        <dbReference type="EMBL" id="AKG94337.1"/>
    </source>
</evidence>
<keyword evidence="1" id="KW-0472">Membrane</keyword>
<dbReference type="RefSeq" id="YP_009195755.1">
    <property type="nucleotide sequence ID" value="NC_028763.1"/>
</dbReference>
<evidence type="ECO:0000313" key="3">
    <source>
        <dbReference type="Proteomes" id="UP000204416"/>
    </source>
</evidence>
<keyword evidence="1" id="KW-1133">Transmembrane helix</keyword>